<dbReference type="PANTHER" id="PTHR35342">
    <property type="entry name" value="TRICARBOXYLIC TRANSPORT PROTEIN"/>
    <property type="match status" value="1"/>
</dbReference>
<evidence type="ECO:0000259" key="2">
    <source>
        <dbReference type="Pfam" id="PF01970"/>
    </source>
</evidence>
<feature type="transmembrane region" description="Helical" evidence="1">
    <location>
        <begin position="170"/>
        <end position="188"/>
    </location>
</feature>
<name>A0A1H3NGV0_9RHOB</name>
<keyword evidence="4" id="KW-1185">Reference proteome</keyword>
<feature type="transmembrane region" description="Helical" evidence="1">
    <location>
        <begin position="200"/>
        <end position="225"/>
    </location>
</feature>
<proteinExistence type="predicted"/>
<feature type="transmembrane region" description="Helical" evidence="1">
    <location>
        <begin position="418"/>
        <end position="443"/>
    </location>
</feature>
<protein>
    <submittedName>
        <fullName evidence="3">Putative tricarboxylic transport membrane protein</fullName>
    </submittedName>
</protein>
<dbReference type="STRING" id="321339.SAMN05444340_1247"/>
<keyword evidence="1" id="KW-0472">Membrane</keyword>
<accession>A0A1H3NGV0</accession>
<evidence type="ECO:0000313" key="3">
    <source>
        <dbReference type="EMBL" id="SDY87994.1"/>
    </source>
</evidence>
<reference evidence="3 4" key="1">
    <citation type="submission" date="2016-10" db="EMBL/GenBank/DDBJ databases">
        <authorList>
            <person name="de Groot N.N."/>
        </authorList>
    </citation>
    <scope>NUCLEOTIDE SEQUENCE [LARGE SCALE GENOMIC DNA]</scope>
    <source>
        <strain evidence="3 4">DSM 26880</strain>
    </source>
</reference>
<feature type="transmembrane region" description="Helical" evidence="1">
    <location>
        <begin position="7"/>
        <end position="36"/>
    </location>
</feature>
<feature type="transmembrane region" description="Helical" evidence="1">
    <location>
        <begin position="147"/>
        <end position="163"/>
    </location>
</feature>
<feature type="transmembrane region" description="Helical" evidence="1">
    <location>
        <begin position="353"/>
        <end position="377"/>
    </location>
</feature>
<dbReference type="Proteomes" id="UP000199286">
    <property type="component" value="Unassembled WGS sequence"/>
</dbReference>
<dbReference type="Pfam" id="PF01970">
    <property type="entry name" value="TctA"/>
    <property type="match status" value="1"/>
</dbReference>
<evidence type="ECO:0000313" key="4">
    <source>
        <dbReference type="Proteomes" id="UP000199286"/>
    </source>
</evidence>
<keyword evidence="1" id="KW-0812">Transmembrane</keyword>
<feature type="transmembrane region" description="Helical" evidence="1">
    <location>
        <begin position="113"/>
        <end position="135"/>
    </location>
</feature>
<sequence>MSFADNVLAGLALVANLESILALAVGICVGVVAGAIPGLSATMAVALTLPFTFALAPLTGILLLLGVYKGGIFGGSIPAILIKTPGTPASSATILDGAPMAAQGKAGKALGMALYASCTADLISNLSLILFAGWLASFALNFGPPEFFTLMVFSLTIIAGVSGESLMKGVLAAILGLFLATIGLDLVYGTDRFVLGEPNLMGGLNFIAVLIGLFAIPEILTMIFLPREAGGQKRELGGNWVTFAEYKSCFRTIVRGSFIGVLLGSIPGIGAAPAAFLSYSEARRNSPNKENFGKGEMEGVAASEAGNNGVAGATLIPLLALGIPGDVITAIIIGAFMIHGLQPGPMMFVSNVDLIYGLLIGLVMSSVILLGVGSVAIRAFRFVADIPRGVLFPGVLILCVYGGYAVNNSVFDVGVMFAMGWVGFMMLRFGIPAAPFLIAFILGPLLENNFRQAMLMSDGSPGILFRGPITWFFWALTLITITTVIRSGLKARAARRKLHGSDFANHRRGTP</sequence>
<feature type="transmembrane region" description="Helical" evidence="1">
    <location>
        <begin position="42"/>
        <end position="68"/>
    </location>
</feature>
<dbReference type="EMBL" id="FNPF01000024">
    <property type="protein sequence ID" value="SDY87994.1"/>
    <property type="molecule type" value="Genomic_DNA"/>
</dbReference>
<dbReference type="RefSeq" id="WP_089886027.1">
    <property type="nucleotide sequence ID" value="NZ_FNPF01000024.1"/>
</dbReference>
<organism evidence="3 4">
    <name type="scientific">Citreimonas salinaria</name>
    <dbReference type="NCBI Taxonomy" id="321339"/>
    <lineage>
        <taxon>Bacteria</taxon>
        <taxon>Pseudomonadati</taxon>
        <taxon>Pseudomonadota</taxon>
        <taxon>Alphaproteobacteria</taxon>
        <taxon>Rhodobacterales</taxon>
        <taxon>Roseobacteraceae</taxon>
        <taxon>Citreimonas</taxon>
    </lineage>
</organism>
<feature type="transmembrane region" description="Helical" evidence="1">
    <location>
        <begin position="315"/>
        <end position="341"/>
    </location>
</feature>
<feature type="domain" description="DUF112" evidence="2">
    <location>
        <begin position="20"/>
        <end position="437"/>
    </location>
</feature>
<keyword evidence="1" id="KW-1133">Transmembrane helix</keyword>
<dbReference type="PANTHER" id="PTHR35342:SF5">
    <property type="entry name" value="TRICARBOXYLIC TRANSPORT PROTEIN"/>
    <property type="match status" value="1"/>
</dbReference>
<evidence type="ECO:0000256" key="1">
    <source>
        <dbReference type="SAM" id="Phobius"/>
    </source>
</evidence>
<feature type="transmembrane region" description="Helical" evidence="1">
    <location>
        <begin position="257"/>
        <end position="279"/>
    </location>
</feature>
<feature type="transmembrane region" description="Helical" evidence="1">
    <location>
        <begin position="389"/>
        <end position="406"/>
    </location>
</feature>
<dbReference type="AlphaFoldDB" id="A0A1H3NGV0"/>
<feature type="transmembrane region" description="Helical" evidence="1">
    <location>
        <begin position="463"/>
        <end position="489"/>
    </location>
</feature>
<dbReference type="InterPro" id="IPR002823">
    <property type="entry name" value="DUF112_TM"/>
</dbReference>
<gene>
    <name evidence="3" type="ORF">SAMN05444340_1247</name>
</gene>
<dbReference type="OrthoDB" id="9791872at2"/>